<dbReference type="InterPro" id="IPR012846">
    <property type="entry name" value="Acetolactate_synth_lsu"/>
</dbReference>
<keyword evidence="12 15" id="KW-0786">Thiamine pyrophosphate</keyword>
<dbReference type="GO" id="GO:0009099">
    <property type="term" value="P:L-valine biosynthetic process"/>
    <property type="evidence" value="ECO:0007669"/>
    <property type="project" value="UniProtKB-UniPathway"/>
</dbReference>
<dbReference type="GO" id="GO:0000287">
    <property type="term" value="F:magnesium ion binding"/>
    <property type="evidence" value="ECO:0007669"/>
    <property type="project" value="UniProtKB-UniRule"/>
</dbReference>
<dbReference type="Proteomes" id="UP000593562">
    <property type="component" value="Unassembled WGS sequence"/>
</dbReference>
<evidence type="ECO:0000256" key="8">
    <source>
        <dbReference type="ARBA" id="ARBA00022723"/>
    </source>
</evidence>
<evidence type="ECO:0000259" key="17">
    <source>
        <dbReference type="Pfam" id="PF02775"/>
    </source>
</evidence>
<dbReference type="Pfam" id="PF02775">
    <property type="entry name" value="TPP_enzyme_C"/>
    <property type="match status" value="1"/>
</dbReference>
<comment type="pathway">
    <text evidence="1 15">Amino-acid biosynthesis; L-isoleucine biosynthesis; L-isoleucine from 2-oxobutanoate: step 1/4.</text>
</comment>
<dbReference type="GO" id="GO:0009635">
    <property type="term" value="P:response to herbicide"/>
    <property type="evidence" value="ECO:0007669"/>
    <property type="project" value="UniProtKB-KW"/>
</dbReference>
<comment type="cofactor">
    <cofactor evidence="15">
        <name>thiamine diphosphate</name>
        <dbReference type="ChEBI" id="CHEBI:58937"/>
    </cofactor>
    <text evidence="15">Binds 1 thiamine pyrophosphate per subunit.</text>
</comment>
<keyword evidence="6" id="KW-0359">Herbicide resistance</keyword>
<dbReference type="GO" id="GO:0050660">
    <property type="term" value="F:flavin adenine dinucleotide binding"/>
    <property type="evidence" value="ECO:0007669"/>
    <property type="project" value="InterPro"/>
</dbReference>
<dbReference type="SUPFAM" id="SSF52467">
    <property type="entry name" value="DHS-like NAD/FAD-binding domain"/>
    <property type="match status" value="1"/>
</dbReference>
<evidence type="ECO:0000256" key="6">
    <source>
        <dbReference type="ARBA" id="ARBA00022646"/>
    </source>
</evidence>
<dbReference type="NCBIfam" id="TIGR00118">
    <property type="entry name" value="acolac_lg"/>
    <property type="match status" value="1"/>
</dbReference>
<dbReference type="EMBL" id="JAAARO010000011">
    <property type="protein sequence ID" value="KAF5740849.1"/>
    <property type="molecule type" value="Genomic_DNA"/>
</dbReference>
<dbReference type="InterPro" id="IPR012001">
    <property type="entry name" value="Thiamin_PyroP_enz_TPP-bd_dom"/>
</dbReference>
<dbReference type="Pfam" id="PF02776">
    <property type="entry name" value="TPP_enzyme_N"/>
    <property type="match status" value="1"/>
</dbReference>
<comment type="cofactor">
    <cofactor evidence="15">
        <name>Mg(2+)</name>
        <dbReference type="ChEBI" id="CHEBI:18420"/>
    </cofactor>
    <text evidence="15">Binds 1 Mg(2+) ion per subunit.</text>
</comment>
<evidence type="ECO:0000256" key="3">
    <source>
        <dbReference type="ARBA" id="ARBA00007812"/>
    </source>
</evidence>
<evidence type="ECO:0000256" key="13">
    <source>
        <dbReference type="ARBA" id="ARBA00023304"/>
    </source>
</evidence>
<comment type="similarity">
    <text evidence="3 15">Belongs to the TPP enzyme family.</text>
</comment>
<dbReference type="InterPro" id="IPR011766">
    <property type="entry name" value="TPP_enzyme_TPP-bd"/>
</dbReference>
<keyword evidence="10 15" id="KW-0460">Magnesium</keyword>
<evidence type="ECO:0000256" key="10">
    <source>
        <dbReference type="ARBA" id="ARBA00022842"/>
    </source>
</evidence>
<comment type="catalytic activity">
    <reaction evidence="14 15">
        <text>2 pyruvate + H(+) = (2S)-2-acetolactate + CO2</text>
        <dbReference type="Rhea" id="RHEA:25249"/>
        <dbReference type="ChEBI" id="CHEBI:15361"/>
        <dbReference type="ChEBI" id="CHEBI:15378"/>
        <dbReference type="ChEBI" id="CHEBI:16526"/>
        <dbReference type="ChEBI" id="CHEBI:58476"/>
        <dbReference type="EC" id="2.2.1.6"/>
    </reaction>
</comment>
<dbReference type="InterPro" id="IPR045229">
    <property type="entry name" value="TPP_enz"/>
</dbReference>
<evidence type="ECO:0000256" key="1">
    <source>
        <dbReference type="ARBA" id="ARBA00004974"/>
    </source>
</evidence>
<proteinExistence type="inferred from homology"/>
<dbReference type="PROSITE" id="PS00187">
    <property type="entry name" value="TPP_ENZYMES"/>
    <property type="match status" value="1"/>
</dbReference>
<reference evidence="19 20" key="1">
    <citation type="journal article" date="2020" name="Nat. Commun.">
        <title>Genome of Tripterygium wilfordii and identification of cytochrome P450 involved in triptolide biosynthesis.</title>
        <authorList>
            <person name="Tu L."/>
            <person name="Su P."/>
            <person name="Zhang Z."/>
            <person name="Gao L."/>
            <person name="Wang J."/>
            <person name="Hu T."/>
            <person name="Zhou J."/>
            <person name="Zhang Y."/>
            <person name="Zhao Y."/>
            <person name="Liu Y."/>
            <person name="Song Y."/>
            <person name="Tong Y."/>
            <person name="Lu Y."/>
            <person name="Yang J."/>
            <person name="Xu C."/>
            <person name="Jia M."/>
            <person name="Peters R.J."/>
            <person name="Huang L."/>
            <person name="Gao W."/>
        </authorList>
    </citation>
    <scope>NUCLEOTIDE SEQUENCE [LARGE SCALE GENOMIC DNA]</scope>
    <source>
        <strain evidence="20">cv. XIE 37</strain>
        <tissue evidence="19">Leaf</tissue>
    </source>
</reference>
<dbReference type="InterPro" id="IPR000399">
    <property type="entry name" value="TPP-bd_CS"/>
</dbReference>
<protein>
    <recommendedName>
        <fullName evidence="4 15">Acetolactate synthase</fullName>
        <ecNumber evidence="4 15">2.2.1.6</ecNumber>
    </recommendedName>
</protein>
<dbReference type="GO" id="GO:0009097">
    <property type="term" value="P:isoleucine biosynthetic process"/>
    <property type="evidence" value="ECO:0007669"/>
    <property type="project" value="UniProtKB-UniPathway"/>
</dbReference>
<keyword evidence="9" id="KW-0274">FAD</keyword>
<evidence type="ECO:0000259" key="18">
    <source>
        <dbReference type="Pfam" id="PF02776"/>
    </source>
</evidence>
<evidence type="ECO:0000256" key="5">
    <source>
        <dbReference type="ARBA" id="ARBA00022605"/>
    </source>
</evidence>
<dbReference type="FunFam" id="3.40.50.970:FF:000007">
    <property type="entry name" value="Acetolactate synthase"/>
    <property type="match status" value="1"/>
</dbReference>
<keyword evidence="7 15" id="KW-0808">Transferase</keyword>
<organism evidence="19 20">
    <name type="scientific">Tripterygium wilfordii</name>
    <name type="common">Thunder God vine</name>
    <dbReference type="NCBI Taxonomy" id="458696"/>
    <lineage>
        <taxon>Eukaryota</taxon>
        <taxon>Viridiplantae</taxon>
        <taxon>Streptophyta</taxon>
        <taxon>Embryophyta</taxon>
        <taxon>Tracheophyta</taxon>
        <taxon>Spermatophyta</taxon>
        <taxon>Magnoliopsida</taxon>
        <taxon>eudicotyledons</taxon>
        <taxon>Gunneridae</taxon>
        <taxon>Pentapetalae</taxon>
        <taxon>rosids</taxon>
        <taxon>fabids</taxon>
        <taxon>Celastrales</taxon>
        <taxon>Celastraceae</taxon>
        <taxon>Tripterygium</taxon>
    </lineage>
</organism>
<evidence type="ECO:0000256" key="12">
    <source>
        <dbReference type="ARBA" id="ARBA00023052"/>
    </source>
</evidence>
<dbReference type="InterPro" id="IPR029061">
    <property type="entry name" value="THDP-binding"/>
</dbReference>
<evidence type="ECO:0000256" key="7">
    <source>
        <dbReference type="ARBA" id="ARBA00022679"/>
    </source>
</evidence>
<evidence type="ECO:0000256" key="2">
    <source>
        <dbReference type="ARBA" id="ARBA00005025"/>
    </source>
</evidence>
<gene>
    <name evidence="19" type="ORF">HS088_TW11G00929</name>
</gene>
<feature type="domain" description="Thiamine pyrophosphate enzyme N-terminal TPP-binding" evidence="18">
    <location>
        <begin position="74"/>
        <end position="184"/>
    </location>
</feature>
<evidence type="ECO:0000256" key="14">
    <source>
        <dbReference type="ARBA" id="ARBA00048670"/>
    </source>
</evidence>
<dbReference type="EC" id="2.2.1.6" evidence="4 15"/>
<evidence type="ECO:0000313" key="19">
    <source>
        <dbReference type="EMBL" id="KAF5740849.1"/>
    </source>
</evidence>
<evidence type="ECO:0000259" key="16">
    <source>
        <dbReference type="Pfam" id="PF00205"/>
    </source>
</evidence>
<dbReference type="GO" id="GO:0030976">
    <property type="term" value="F:thiamine pyrophosphate binding"/>
    <property type="evidence" value="ECO:0007669"/>
    <property type="project" value="UniProtKB-UniRule"/>
</dbReference>
<dbReference type="SUPFAM" id="SSF52518">
    <property type="entry name" value="Thiamin diphosphate-binding fold (THDP-binding)"/>
    <property type="match status" value="2"/>
</dbReference>
<dbReference type="GO" id="GO:0005948">
    <property type="term" value="C:acetolactate synthase complex"/>
    <property type="evidence" value="ECO:0007669"/>
    <property type="project" value="TreeGrafter"/>
</dbReference>
<evidence type="ECO:0000256" key="11">
    <source>
        <dbReference type="ARBA" id="ARBA00022946"/>
    </source>
</evidence>
<dbReference type="UniPathway" id="UPA00047">
    <property type="reaction ID" value="UER00055"/>
</dbReference>
<keyword evidence="13 15" id="KW-0100">Branched-chain amino acid biosynthesis</keyword>
<keyword evidence="11" id="KW-0809">Transit peptide</keyword>
<evidence type="ECO:0000256" key="4">
    <source>
        <dbReference type="ARBA" id="ARBA00013145"/>
    </source>
</evidence>
<dbReference type="CDD" id="cd02015">
    <property type="entry name" value="TPP_AHAS"/>
    <property type="match status" value="1"/>
</dbReference>
<evidence type="ECO:0000256" key="9">
    <source>
        <dbReference type="ARBA" id="ARBA00022827"/>
    </source>
</evidence>
<keyword evidence="8 15" id="KW-0479">Metal-binding</keyword>
<name>A0A7J7D3L4_TRIWF</name>
<keyword evidence="5 15" id="KW-0028">Amino-acid biosynthesis</keyword>
<dbReference type="InterPro" id="IPR039368">
    <property type="entry name" value="AHAS_TPP"/>
</dbReference>
<dbReference type="Pfam" id="PF00205">
    <property type="entry name" value="TPP_enzyme_M"/>
    <property type="match status" value="1"/>
</dbReference>
<dbReference type="Gene3D" id="3.40.50.1220">
    <property type="entry name" value="TPP-binding domain"/>
    <property type="match status" value="1"/>
</dbReference>
<dbReference type="InterPro" id="IPR029035">
    <property type="entry name" value="DHS-like_NAD/FAD-binding_dom"/>
</dbReference>
<dbReference type="InParanoid" id="A0A7J7D3L4"/>
<keyword evidence="9" id="KW-0285">Flavoprotein</keyword>
<sequence>MILLRLRMEQLELKLRPLICTARIFAAVRHQCSYVYRVLEGKRGSDWKERGAFRMRKARPPLHSELFAPDEPRKGADILVEALERQGVTNVFAYPGGASMEIHQALTRSTIIRNVLPRHEQGGVFAAEGYARSSGLPGVCIATSGPGATNLVSGLADALLDSVPIVAITGQVPRRMIGTDAFQETPIVEVTRSITKHNYLVLDVDDIPRVVSEAFFLATTGRPGPVLIDIPKDIQQQLACPNWNQPIKLNGYVSRLPKSPDEAHLEQIVRLISEAKKPVLYVGGGCLNSGDELRQFVKLTGIPVANTLMGLGTYPASDELSLQMLGMHGTVYANYAVDKSDLLLAFGVRFDDRVTGKLETFASRAKIVHIDIDSAEIGKNKQPHISVCGDVKLALKGMNRVLEGKGSKLGLDFSAWREELDQQKVKYPLSYKTFGDAIPPQYAIQVLDELTGGNAIISTGVGQHQMWAAQYYKYKRPRQWLTSGGLGAMGFGLPAAIGAAVANPGAIVVDIDGDGSFIMNVQELATIRVENLPVKIMLLNNQHLGMVVQWEDRFYKANRAHTYLGNPEKETEIFPNMLKFAEACGIPAARVTRKDDLRAAIQTMLDTPGPFLLDVIVPHQEHVLPMIPSGGGFDDIIMEGDGRTKK</sequence>
<keyword evidence="20" id="KW-1185">Reference proteome</keyword>
<comment type="caution">
    <text evidence="19">The sequence shown here is derived from an EMBL/GenBank/DDBJ whole genome shotgun (WGS) entry which is preliminary data.</text>
</comment>
<dbReference type="CDD" id="cd07035">
    <property type="entry name" value="TPP_PYR_POX_like"/>
    <property type="match status" value="1"/>
</dbReference>
<dbReference type="Gene3D" id="3.40.50.970">
    <property type="match status" value="2"/>
</dbReference>
<accession>A0A7J7D3L4</accession>
<dbReference type="FunFam" id="3.40.50.970:FF:000053">
    <property type="entry name" value="Acetolactate synthase, mitochondrial"/>
    <property type="match status" value="1"/>
</dbReference>
<dbReference type="UniPathway" id="UPA00049">
    <property type="reaction ID" value="UER00059"/>
</dbReference>
<evidence type="ECO:0000256" key="15">
    <source>
        <dbReference type="RuleBase" id="RU003591"/>
    </source>
</evidence>
<dbReference type="PANTHER" id="PTHR18968:SF13">
    <property type="entry name" value="ACETOLACTATE SYNTHASE CATALYTIC SUBUNIT, MITOCHONDRIAL"/>
    <property type="match status" value="1"/>
</dbReference>
<dbReference type="FunCoup" id="A0A7J7D3L4">
    <property type="interactions" value="1222"/>
</dbReference>
<dbReference type="PANTHER" id="PTHR18968">
    <property type="entry name" value="THIAMINE PYROPHOSPHATE ENZYMES"/>
    <property type="match status" value="1"/>
</dbReference>
<feature type="domain" description="Thiamine pyrophosphate enzyme central" evidence="16">
    <location>
        <begin position="265"/>
        <end position="396"/>
    </location>
</feature>
<dbReference type="InterPro" id="IPR012000">
    <property type="entry name" value="Thiamin_PyroP_enz_cen_dom"/>
</dbReference>
<dbReference type="AlphaFoldDB" id="A0A7J7D3L4"/>
<feature type="domain" description="Thiamine pyrophosphate enzyme TPP-binding" evidence="17">
    <location>
        <begin position="460"/>
        <end position="615"/>
    </location>
</feature>
<evidence type="ECO:0000313" key="20">
    <source>
        <dbReference type="Proteomes" id="UP000593562"/>
    </source>
</evidence>
<dbReference type="FunFam" id="3.40.50.1220:FF:000008">
    <property type="entry name" value="Acetolactate synthase"/>
    <property type="match status" value="1"/>
</dbReference>
<dbReference type="GO" id="GO:0003984">
    <property type="term" value="F:acetolactate synthase activity"/>
    <property type="evidence" value="ECO:0007669"/>
    <property type="project" value="UniProtKB-EC"/>
</dbReference>
<comment type="pathway">
    <text evidence="2 15">Amino-acid biosynthesis; L-valine biosynthesis; L-valine from pyruvate: step 1/4.</text>
</comment>